<evidence type="ECO:0000259" key="7">
    <source>
        <dbReference type="Pfam" id="PF01120"/>
    </source>
</evidence>
<comment type="caution">
    <text evidence="8">The sequence shown here is derived from an EMBL/GenBank/DDBJ whole genome shotgun (WGS) entry which is preliminary data.</text>
</comment>
<evidence type="ECO:0000256" key="2">
    <source>
        <dbReference type="ARBA" id="ARBA00007951"/>
    </source>
</evidence>
<dbReference type="Gene3D" id="3.20.20.80">
    <property type="entry name" value="Glycosidases"/>
    <property type="match status" value="1"/>
</dbReference>
<keyword evidence="9" id="KW-1185">Reference proteome</keyword>
<name>A0ABT8L662_9BACT</name>
<accession>A0ABT8L662</accession>
<evidence type="ECO:0000256" key="5">
    <source>
        <dbReference type="ARBA" id="ARBA00022801"/>
    </source>
</evidence>
<dbReference type="PANTHER" id="PTHR10030:SF37">
    <property type="entry name" value="ALPHA-L-FUCOSIDASE-RELATED"/>
    <property type="match status" value="1"/>
</dbReference>
<evidence type="ECO:0000256" key="6">
    <source>
        <dbReference type="ARBA" id="ARBA00023295"/>
    </source>
</evidence>
<dbReference type="InterPro" id="IPR017853">
    <property type="entry name" value="GH"/>
</dbReference>
<sequence length="485" mass="56229">MKINYIHMKVYIYVKCIITSLNKSICKPSLLICIGLLSLGSGLKGQDVPTSHYEDLQERTAWFREARFGMFIHWGLYSIPARGEWVRAQERMNIEDYQVYFDEFNPVNYNPHVWAKLAKAAGMKYAVLTAKHHDGFCMWDTKTTDYKSTRTPANQDLVRTFLEAFRDEGLKVGLYYSLVDWYHPDYPAYGDRQHPMRDNEDWKGKVHKWDNYVGYMHEQVNELVTNYGEIDIMWFDFSYWSYRGEKWRASELVQMVREKQPHILIDNRLGGDMEKNDPDVYAGDFDGPEQGIPREPIRNESGYLLPWEACMTLNDSWGYKAKDYNYKTAQDVIRYLTNAVSKGGNLLVNVGPNAYGEIPKRSQEILHSVGDWMSVNGEAIYGAGISEFDKPEWGRFTQKGDTLYAFLFQKHFGHIGLKGLKDKVIKARLVKDGSEVIVTPFWNDETSDFDEPDDIFLAFGKPVPLTYPLPDKLATVIRVHLKTDR</sequence>
<reference evidence="8" key="1">
    <citation type="submission" date="2023-06" db="EMBL/GenBank/DDBJ databases">
        <title>Genomic of Agaribacillus aureum.</title>
        <authorList>
            <person name="Wang G."/>
        </authorList>
    </citation>
    <scope>NUCLEOTIDE SEQUENCE</scope>
    <source>
        <strain evidence="8">BMA12</strain>
    </source>
</reference>
<gene>
    <name evidence="8" type="ORF">QQ020_14320</name>
</gene>
<evidence type="ECO:0000313" key="9">
    <source>
        <dbReference type="Proteomes" id="UP001172083"/>
    </source>
</evidence>
<keyword evidence="6" id="KW-0326">Glycosidase</keyword>
<evidence type="ECO:0000256" key="1">
    <source>
        <dbReference type="ARBA" id="ARBA00004071"/>
    </source>
</evidence>
<dbReference type="PRINTS" id="PR00741">
    <property type="entry name" value="GLHYDRLASE29"/>
</dbReference>
<feature type="domain" description="Glycoside hydrolase family 29 N-terminal" evidence="7">
    <location>
        <begin position="54"/>
        <end position="378"/>
    </location>
</feature>
<proteinExistence type="inferred from homology"/>
<dbReference type="SUPFAM" id="SSF51445">
    <property type="entry name" value="(Trans)glycosidases"/>
    <property type="match status" value="1"/>
</dbReference>
<dbReference type="InterPro" id="IPR016286">
    <property type="entry name" value="FUC_metazoa-typ"/>
</dbReference>
<evidence type="ECO:0000256" key="3">
    <source>
        <dbReference type="ARBA" id="ARBA00012662"/>
    </source>
</evidence>
<dbReference type="InterPro" id="IPR057739">
    <property type="entry name" value="Glyco_hydro_29_N"/>
</dbReference>
<keyword evidence="5" id="KW-0378">Hydrolase</keyword>
<dbReference type="RefSeq" id="WP_346758579.1">
    <property type="nucleotide sequence ID" value="NZ_JAUJEB010000002.1"/>
</dbReference>
<keyword evidence="4" id="KW-0732">Signal</keyword>
<protein>
    <recommendedName>
        <fullName evidence="3">alpha-L-fucosidase</fullName>
        <ecNumber evidence="3">3.2.1.51</ecNumber>
    </recommendedName>
</protein>
<evidence type="ECO:0000256" key="4">
    <source>
        <dbReference type="ARBA" id="ARBA00022729"/>
    </source>
</evidence>
<evidence type="ECO:0000313" key="8">
    <source>
        <dbReference type="EMBL" id="MDN5213240.1"/>
    </source>
</evidence>
<dbReference type="EMBL" id="JAUJEB010000002">
    <property type="protein sequence ID" value="MDN5213240.1"/>
    <property type="molecule type" value="Genomic_DNA"/>
</dbReference>
<dbReference type="InterPro" id="IPR000933">
    <property type="entry name" value="Glyco_hydro_29"/>
</dbReference>
<dbReference type="Proteomes" id="UP001172083">
    <property type="component" value="Unassembled WGS sequence"/>
</dbReference>
<dbReference type="PANTHER" id="PTHR10030">
    <property type="entry name" value="ALPHA-L-FUCOSIDASE"/>
    <property type="match status" value="1"/>
</dbReference>
<comment type="similarity">
    <text evidence="2">Belongs to the glycosyl hydrolase 29 family.</text>
</comment>
<dbReference type="EC" id="3.2.1.51" evidence="3"/>
<organism evidence="8 9">
    <name type="scientific">Agaribacillus aureus</name>
    <dbReference type="NCBI Taxonomy" id="3051825"/>
    <lineage>
        <taxon>Bacteria</taxon>
        <taxon>Pseudomonadati</taxon>
        <taxon>Bacteroidota</taxon>
        <taxon>Cytophagia</taxon>
        <taxon>Cytophagales</taxon>
        <taxon>Splendidivirgaceae</taxon>
        <taxon>Agaribacillus</taxon>
    </lineage>
</organism>
<dbReference type="SMART" id="SM00812">
    <property type="entry name" value="Alpha_L_fucos"/>
    <property type="match status" value="1"/>
</dbReference>
<dbReference type="Pfam" id="PF01120">
    <property type="entry name" value="Alpha_L_fucos"/>
    <property type="match status" value="1"/>
</dbReference>
<comment type="function">
    <text evidence="1">Alpha-L-fucosidase is responsible for hydrolyzing the alpha-1,6-linked fucose joined to the reducing-end N-acetylglucosamine of the carbohydrate moieties of glycoproteins.</text>
</comment>